<name>K3WFF7_GLOUD</name>
<dbReference type="InParanoid" id="K3WFF7"/>
<dbReference type="SUPFAM" id="SSF48452">
    <property type="entry name" value="TPR-like"/>
    <property type="match status" value="1"/>
</dbReference>
<dbReference type="EMBL" id="GL376638">
    <property type="status" value="NOT_ANNOTATED_CDS"/>
    <property type="molecule type" value="Genomic_DNA"/>
</dbReference>
<dbReference type="EnsemblProtists" id="PYU1_T003698">
    <property type="protein sequence ID" value="PYU1_T003698"/>
    <property type="gene ID" value="PYU1_G003688"/>
</dbReference>
<dbReference type="SMART" id="SM00028">
    <property type="entry name" value="TPR"/>
    <property type="match status" value="3"/>
</dbReference>
<accession>K3WFF7</accession>
<dbReference type="eggNOG" id="ENOG502SN82">
    <property type="taxonomic scope" value="Eukaryota"/>
</dbReference>
<organism evidence="1 2">
    <name type="scientific">Globisporangium ultimum (strain ATCC 200006 / CBS 805.95 / DAOM BR144)</name>
    <name type="common">Pythium ultimum</name>
    <dbReference type="NCBI Taxonomy" id="431595"/>
    <lineage>
        <taxon>Eukaryota</taxon>
        <taxon>Sar</taxon>
        <taxon>Stramenopiles</taxon>
        <taxon>Oomycota</taxon>
        <taxon>Peronosporomycetes</taxon>
        <taxon>Pythiales</taxon>
        <taxon>Pythiaceae</taxon>
        <taxon>Globisporangium</taxon>
    </lineage>
</organism>
<reference evidence="1" key="3">
    <citation type="submission" date="2015-02" db="UniProtKB">
        <authorList>
            <consortium name="EnsemblProtists"/>
        </authorList>
    </citation>
    <scope>IDENTIFICATION</scope>
    <source>
        <strain evidence="1">DAOM BR144</strain>
    </source>
</reference>
<dbReference type="AlphaFoldDB" id="K3WFF7"/>
<dbReference type="Proteomes" id="UP000019132">
    <property type="component" value="Unassembled WGS sequence"/>
</dbReference>
<reference evidence="2" key="2">
    <citation type="submission" date="2010-04" db="EMBL/GenBank/DDBJ databases">
        <authorList>
            <person name="Buell R."/>
            <person name="Hamilton J."/>
            <person name="Hostetler J."/>
        </authorList>
    </citation>
    <scope>NUCLEOTIDE SEQUENCE [LARGE SCALE GENOMIC DNA]</scope>
    <source>
        <strain evidence="2">DAOM:BR144</strain>
    </source>
</reference>
<sequence length="337" mass="37373">MVEELRSVVALATALVDARTLADSHAPFPQLCIALDQVEQLLFYHKDAFGIQSTRFQLGCEEFVLLNNTFAMCALQQQQYSSQQELQVCGDLLSRAEQHTRRSGYLRSIPQVNHVTRRRAFRLVSLNNLACYHKEAGKPLAALRFLEKALHIQRQQTEANATLYGDEVNADGGAIVTEQDAEYAIALTHLNLCAVLAQLDRHAAAAQHARSAIALLDVQNDGKQDRVDQVSRAHFNLVLIAHFNLAVELEHLSDGVQAQRMYETALALARARGITRDDSELANAIEAILWGRQTQATAASRRNHMAVSPRGRLLRPQSPHSIRQATATLAATSARFK</sequence>
<dbReference type="Gene3D" id="1.25.40.10">
    <property type="entry name" value="Tetratricopeptide repeat domain"/>
    <property type="match status" value="1"/>
</dbReference>
<evidence type="ECO:0008006" key="3">
    <source>
        <dbReference type="Google" id="ProtNLM"/>
    </source>
</evidence>
<protein>
    <recommendedName>
        <fullName evidence="3">MalT-like TPR region domain-containing protein</fullName>
    </recommendedName>
</protein>
<evidence type="ECO:0000313" key="1">
    <source>
        <dbReference type="EnsemblProtists" id="PYU1_T003698"/>
    </source>
</evidence>
<dbReference type="VEuPathDB" id="FungiDB:PYU1_G003688"/>
<evidence type="ECO:0000313" key="2">
    <source>
        <dbReference type="Proteomes" id="UP000019132"/>
    </source>
</evidence>
<dbReference type="InterPro" id="IPR011990">
    <property type="entry name" value="TPR-like_helical_dom_sf"/>
</dbReference>
<reference evidence="2" key="1">
    <citation type="journal article" date="2010" name="Genome Biol.">
        <title>Genome sequence of the necrotrophic plant pathogen Pythium ultimum reveals original pathogenicity mechanisms and effector repertoire.</title>
        <authorList>
            <person name="Levesque C.A."/>
            <person name="Brouwer H."/>
            <person name="Cano L."/>
            <person name="Hamilton J.P."/>
            <person name="Holt C."/>
            <person name="Huitema E."/>
            <person name="Raffaele S."/>
            <person name="Robideau G.P."/>
            <person name="Thines M."/>
            <person name="Win J."/>
            <person name="Zerillo M.M."/>
            <person name="Beakes G.W."/>
            <person name="Boore J.L."/>
            <person name="Busam D."/>
            <person name="Dumas B."/>
            <person name="Ferriera S."/>
            <person name="Fuerstenberg S.I."/>
            <person name="Gachon C.M."/>
            <person name="Gaulin E."/>
            <person name="Govers F."/>
            <person name="Grenville-Briggs L."/>
            <person name="Horner N."/>
            <person name="Hostetler J."/>
            <person name="Jiang R.H."/>
            <person name="Johnson J."/>
            <person name="Krajaejun T."/>
            <person name="Lin H."/>
            <person name="Meijer H.J."/>
            <person name="Moore B."/>
            <person name="Morris P."/>
            <person name="Phuntmart V."/>
            <person name="Puiu D."/>
            <person name="Shetty J."/>
            <person name="Stajich J.E."/>
            <person name="Tripathy S."/>
            <person name="Wawra S."/>
            <person name="van West P."/>
            <person name="Whitty B.R."/>
            <person name="Coutinho P.M."/>
            <person name="Henrissat B."/>
            <person name="Martin F."/>
            <person name="Thomas P.D."/>
            <person name="Tyler B.M."/>
            <person name="De Vries R.P."/>
            <person name="Kamoun S."/>
            <person name="Yandell M."/>
            <person name="Tisserat N."/>
            <person name="Buell C.R."/>
        </authorList>
    </citation>
    <scope>NUCLEOTIDE SEQUENCE</scope>
    <source>
        <strain evidence="2">DAOM:BR144</strain>
    </source>
</reference>
<keyword evidence="2" id="KW-1185">Reference proteome</keyword>
<dbReference type="InterPro" id="IPR019734">
    <property type="entry name" value="TPR_rpt"/>
</dbReference>
<dbReference type="OMA" id="ERLIFYH"/>
<dbReference type="HOGENOM" id="CLU_070715_0_0_1"/>
<proteinExistence type="predicted"/>